<feature type="active site" description="Proton acceptor" evidence="4">
    <location>
        <position position="14"/>
    </location>
</feature>
<evidence type="ECO:0000259" key="5">
    <source>
        <dbReference type="PROSITE" id="PS51006"/>
    </source>
</evidence>
<dbReference type="PANTHER" id="PTHR43317:SF1">
    <property type="entry name" value="THERMOSPERMINE SYNTHASE ACAULIS5"/>
    <property type="match status" value="1"/>
</dbReference>
<dbReference type="GO" id="GO:0006596">
    <property type="term" value="P:polyamine biosynthetic process"/>
    <property type="evidence" value="ECO:0007669"/>
    <property type="project" value="UniProtKB-UniRule"/>
</dbReference>
<dbReference type="Pfam" id="PF01564">
    <property type="entry name" value="Spermine_synth"/>
    <property type="match status" value="1"/>
</dbReference>
<dbReference type="AlphaFoldDB" id="A0A1H6F3S4"/>
<dbReference type="PROSITE" id="PS51006">
    <property type="entry name" value="PABS_2"/>
    <property type="match status" value="1"/>
</dbReference>
<dbReference type="GO" id="GO:0016740">
    <property type="term" value="F:transferase activity"/>
    <property type="evidence" value="ECO:0007669"/>
    <property type="project" value="UniProtKB-UniRule"/>
</dbReference>
<dbReference type="Gene3D" id="3.40.50.150">
    <property type="entry name" value="Vaccinia Virus protein VP39"/>
    <property type="match status" value="1"/>
</dbReference>
<dbReference type="Proteomes" id="UP000236724">
    <property type="component" value="Unassembled WGS sequence"/>
</dbReference>
<evidence type="ECO:0000256" key="1">
    <source>
        <dbReference type="ARBA" id="ARBA00007867"/>
    </source>
</evidence>
<evidence type="ECO:0000313" key="7">
    <source>
        <dbReference type="Proteomes" id="UP000236724"/>
    </source>
</evidence>
<keyword evidence="7" id="KW-1185">Reference proteome</keyword>
<protein>
    <submittedName>
        <fullName evidence="6">Spermidine synthase</fullName>
    </submittedName>
</protein>
<accession>A0A1H6F3S4</accession>
<dbReference type="EMBL" id="FMSV02000095">
    <property type="protein sequence ID" value="SEH04732.1"/>
    <property type="molecule type" value="Genomic_DNA"/>
</dbReference>
<keyword evidence="2 4" id="KW-0808">Transferase</keyword>
<evidence type="ECO:0000256" key="2">
    <source>
        <dbReference type="ARBA" id="ARBA00022679"/>
    </source>
</evidence>
<reference evidence="6 7" key="1">
    <citation type="submission" date="2016-10" db="EMBL/GenBank/DDBJ databases">
        <authorList>
            <person name="de Groot N.N."/>
        </authorList>
    </citation>
    <scope>NUCLEOTIDE SEQUENCE [LARGE SCALE GENOMIC DNA]</scope>
    <source>
        <strain evidence="6">MBHS1</strain>
    </source>
</reference>
<feature type="domain" description="PABS" evidence="5">
    <location>
        <begin position="1"/>
        <end position="93"/>
    </location>
</feature>
<organism evidence="6 7">
    <name type="scientific">Candidatus Venteria ishoeyi</name>
    <dbReference type="NCBI Taxonomy" id="1899563"/>
    <lineage>
        <taxon>Bacteria</taxon>
        <taxon>Pseudomonadati</taxon>
        <taxon>Pseudomonadota</taxon>
        <taxon>Gammaproteobacteria</taxon>
        <taxon>Thiotrichales</taxon>
        <taxon>Thiotrichaceae</taxon>
        <taxon>Venteria</taxon>
    </lineage>
</organism>
<dbReference type="PANTHER" id="PTHR43317">
    <property type="entry name" value="THERMOSPERMINE SYNTHASE ACAULIS5"/>
    <property type="match status" value="1"/>
</dbReference>
<comment type="similarity">
    <text evidence="1">Belongs to the spermidine/spermine synthase family.</text>
</comment>
<name>A0A1H6F3S4_9GAMM</name>
<evidence type="ECO:0000313" key="6">
    <source>
        <dbReference type="EMBL" id="SEH04732.1"/>
    </source>
</evidence>
<dbReference type="InterPro" id="IPR030374">
    <property type="entry name" value="PABS"/>
</dbReference>
<evidence type="ECO:0000256" key="4">
    <source>
        <dbReference type="PROSITE-ProRule" id="PRU00354"/>
    </source>
</evidence>
<gene>
    <name evidence="6" type="ORF">MBHS_00583</name>
</gene>
<dbReference type="InterPro" id="IPR029063">
    <property type="entry name" value="SAM-dependent_MTases_sf"/>
</dbReference>
<keyword evidence="3 4" id="KW-0620">Polyamine biosynthesis</keyword>
<sequence>MRQTEGLYDVVLIDFPDPRSVELGKLYSTDFYYSLRQRMQKHAMLSVQSTSPYRATAVYLCIAETLRSAGFQVLPYHDYLPSFGDWGWHLAWNDKEQSPDELLQNMHQLPKFSVATRYLTPQRMRAAFAFGKGMLTPPPWLRPNSKMQPVIMAYYAQGFD</sequence>
<evidence type="ECO:0000256" key="3">
    <source>
        <dbReference type="ARBA" id="ARBA00023115"/>
    </source>
</evidence>
<dbReference type="SUPFAM" id="SSF53335">
    <property type="entry name" value="S-adenosyl-L-methionine-dependent methyltransferases"/>
    <property type="match status" value="1"/>
</dbReference>
<proteinExistence type="inferred from homology"/>